<dbReference type="Pfam" id="PF07722">
    <property type="entry name" value="Peptidase_C26"/>
    <property type="match status" value="1"/>
</dbReference>
<evidence type="ECO:0000313" key="1">
    <source>
        <dbReference type="EMBL" id="MDP4534801.1"/>
    </source>
</evidence>
<keyword evidence="2" id="KW-1185">Reference proteome</keyword>
<reference evidence="1 2" key="1">
    <citation type="submission" date="2023-08" db="EMBL/GenBank/DDBJ databases">
        <authorList>
            <person name="Joshi A."/>
            <person name="Thite S."/>
        </authorList>
    </citation>
    <scope>NUCLEOTIDE SEQUENCE [LARGE SCALE GENOMIC DNA]</scope>
    <source>
        <strain evidence="1 2">AC40</strain>
    </source>
</reference>
<comment type="caution">
    <text evidence="1">The sequence shown here is derived from an EMBL/GenBank/DDBJ whole genome shotgun (WGS) entry which is preliminary data.</text>
</comment>
<dbReference type="InterPro" id="IPR029062">
    <property type="entry name" value="Class_I_gatase-like"/>
</dbReference>
<dbReference type="CDD" id="cd01745">
    <property type="entry name" value="GATase1_2"/>
    <property type="match status" value="1"/>
</dbReference>
<gene>
    <name evidence="1" type="ORF">Q3O60_01160</name>
</gene>
<dbReference type="PANTHER" id="PTHR43235:SF1">
    <property type="entry name" value="GLUTAMINE AMIDOTRANSFERASE PB2B2.05-RELATED"/>
    <property type="match status" value="1"/>
</dbReference>
<dbReference type="Gene3D" id="3.40.50.880">
    <property type="match status" value="1"/>
</dbReference>
<dbReference type="RefSeq" id="WP_305892068.1">
    <property type="nucleotide sequence ID" value="NZ_JAUZVZ010000001.1"/>
</dbReference>
<dbReference type="Proteomes" id="UP001231616">
    <property type="component" value="Unassembled WGS sequence"/>
</dbReference>
<dbReference type="EMBL" id="JAUZVZ010000001">
    <property type="protein sequence ID" value="MDP4534801.1"/>
    <property type="molecule type" value="Genomic_DNA"/>
</dbReference>
<dbReference type="InterPro" id="IPR011697">
    <property type="entry name" value="Peptidase_C26"/>
</dbReference>
<dbReference type="GO" id="GO:0016787">
    <property type="term" value="F:hydrolase activity"/>
    <property type="evidence" value="ECO:0007669"/>
    <property type="project" value="UniProtKB-KW"/>
</dbReference>
<proteinExistence type="predicted"/>
<protein>
    <submittedName>
        <fullName evidence="1">Gamma-glutamyl-gamma-aminobutyrate hydrolase family protein</fullName>
    </submittedName>
</protein>
<sequence>MARPVIAITGPERGAFGPRFCVALAVRLYGGIPLQLRPSQREDKHVFDGVVVTGGHDIDPVLYAAEPEVHPRYDQERDQLEMAIIEQALSKRLPLLGICRGAQLLNVSRGGNLWQHLKDHRANTSHRWTVLPLKTLCLEPTDSLLGRLLQSKHCKINSLHNQAINNLGKGLQVVARDLDDIVQAVEDPGYGYLLGVQWHPEFLLFLSRQRRLFKALVAAAHKQLASN</sequence>
<dbReference type="PANTHER" id="PTHR43235">
    <property type="entry name" value="GLUTAMINE AMIDOTRANSFERASE PB2B2.05-RELATED"/>
    <property type="match status" value="1"/>
</dbReference>
<name>A0ABT9GUS2_9GAMM</name>
<keyword evidence="1" id="KW-0378">Hydrolase</keyword>
<dbReference type="InterPro" id="IPR044668">
    <property type="entry name" value="PuuD-like"/>
</dbReference>
<dbReference type="PROSITE" id="PS51273">
    <property type="entry name" value="GATASE_TYPE_1"/>
    <property type="match status" value="1"/>
</dbReference>
<dbReference type="SUPFAM" id="SSF52317">
    <property type="entry name" value="Class I glutamine amidotransferase-like"/>
    <property type="match status" value="1"/>
</dbReference>
<accession>A0ABT9GUS2</accession>
<evidence type="ECO:0000313" key="2">
    <source>
        <dbReference type="Proteomes" id="UP001231616"/>
    </source>
</evidence>
<organism evidence="1 2">
    <name type="scientific">Alkalimonas collagenimarina</name>
    <dbReference type="NCBI Taxonomy" id="400390"/>
    <lineage>
        <taxon>Bacteria</taxon>
        <taxon>Pseudomonadati</taxon>
        <taxon>Pseudomonadota</taxon>
        <taxon>Gammaproteobacteria</taxon>
        <taxon>Alkalimonas</taxon>
    </lineage>
</organism>